<feature type="compositionally biased region" description="Pro residues" evidence="1">
    <location>
        <begin position="131"/>
        <end position="142"/>
    </location>
</feature>
<dbReference type="Gene3D" id="2.20.70.10">
    <property type="match status" value="2"/>
</dbReference>
<name>A0A401RSV5_CHIPU</name>
<dbReference type="Pfam" id="PF00397">
    <property type="entry name" value="WW"/>
    <property type="match status" value="2"/>
</dbReference>
<feature type="region of interest" description="Disordered" evidence="1">
    <location>
        <begin position="381"/>
        <end position="488"/>
    </location>
</feature>
<comment type="caution">
    <text evidence="3">The sequence shown here is derived from an EMBL/GenBank/DDBJ whole genome shotgun (WGS) entry which is preliminary data.</text>
</comment>
<organism evidence="3 4">
    <name type="scientific">Chiloscyllium punctatum</name>
    <name type="common">Brownbanded bambooshark</name>
    <name type="synonym">Hemiscyllium punctatum</name>
    <dbReference type="NCBI Taxonomy" id="137246"/>
    <lineage>
        <taxon>Eukaryota</taxon>
        <taxon>Metazoa</taxon>
        <taxon>Chordata</taxon>
        <taxon>Craniata</taxon>
        <taxon>Vertebrata</taxon>
        <taxon>Chondrichthyes</taxon>
        <taxon>Elasmobranchii</taxon>
        <taxon>Galeomorphii</taxon>
        <taxon>Galeoidea</taxon>
        <taxon>Orectolobiformes</taxon>
        <taxon>Hemiscylliidae</taxon>
        <taxon>Chiloscyllium</taxon>
    </lineage>
</organism>
<feature type="domain" description="WW" evidence="2">
    <location>
        <begin position="188"/>
        <end position="216"/>
    </location>
</feature>
<sequence>MGKKTRINLPQSRRRPILQLEPGHRKEERGSGSEDEQEDASDQLFVNSSSNNTDNGTAKEPAVRTTGGLGLLGAYTDSEDEDGPDTEPQEAEPQTGKPADIDSTLANFMAEIDAITAPMPVSESVATPTETPLPAPTPPRPEPTAQKAANNHKSSEVNATVEGSHVGTDWHYDTQYSLAGVNVDMGDWQEVWDENTGCYYYWNVQTNEVTWELPLYLAAQLQGLQYQHSSMTLSAGEVESSYQHTGVYHHDQTVTKPDGRNLKKKEVNESVFALASEKEERSGVAASLLAPLIPEEVKKAEEKWRKKIICQEEEGAEEDSNKNSSIIPAQEAAQEDRPSLNIGLESTEEEEAVEKEEEEEYTRELELVLERKKAELRALEEGDASLTGSSPRSDCSQTLAQEGQVSENSKHVHRKGKWQALVRTFSPESTSHTSDNPEHETTPEEAHRPETVPEKPGVDPEESDMDLEGPAEKQVAAPKQSPEEKDDRGELKFQIAELANTLSSKLEFLGINRHSISNFHFLLLQIETRISDWREGALNGQYLKRKLQEADLQIKHYESNASPKGWSCHWDREHRRYFYLNEQTGQSQWEFPDVDEEDETAECASSLNAGKSVFSPNAPVKEMTASISDPTGTMHTELCASQVAVCQPNNAAVKSSVQPPLPPLPPLPLDLPPPPPPPPSSPPPLPPPPPPPPPPSDDGDIQEVEMEVESKEPPAPGTEEDCLERSLLNIIPVTAVQPPAVKKSNSASNTSMNLPASCQTAKGNKRKAALLTAAPVPRNITIGSSPVLYTQSAMIAGPQMLATMVPIRPMHQPVPAPTPPLLPMLTRPVQMPHHIPQRQVPVAQANPPLPKVPEVLPTNMVTQAVEKSRKVKKDKNKKSKMKMPSLVKKWQSIQRELDDDEHSSSSEDEQRAILAQKRIEEWKQQQLLR</sequence>
<dbReference type="OMA" id="QDGDGHR"/>
<dbReference type="PANTHER" id="PTHR46697:SF1">
    <property type="entry name" value="FORMIN-BINDING PROTEIN 4"/>
    <property type="match status" value="1"/>
</dbReference>
<feature type="region of interest" description="Disordered" evidence="1">
    <location>
        <begin position="123"/>
        <end position="156"/>
    </location>
</feature>
<dbReference type="AlphaFoldDB" id="A0A401RSV5"/>
<dbReference type="OrthoDB" id="2444812at2759"/>
<dbReference type="EMBL" id="BEZZ01002126">
    <property type="protein sequence ID" value="GCC21229.1"/>
    <property type="molecule type" value="Genomic_DNA"/>
</dbReference>
<protein>
    <recommendedName>
        <fullName evidence="2">WW domain-containing protein</fullName>
    </recommendedName>
</protein>
<gene>
    <name evidence="3" type="ORF">chiPu_0019696</name>
</gene>
<feature type="region of interest" description="Disordered" evidence="1">
    <location>
        <begin position="865"/>
        <end position="912"/>
    </location>
</feature>
<feature type="compositionally biased region" description="Acidic residues" evidence="1">
    <location>
        <begin position="77"/>
        <end position="90"/>
    </location>
</feature>
<feature type="compositionally biased region" description="Polar residues" evidence="1">
    <location>
        <begin position="386"/>
        <end position="407"/>
    </location>
</feature>
<dbReference type="PROSITE" id="PS50020">
    <property type="entry name" value="WW_DOMAIN_2"/>
    <property type="match status" value="2"/>
</dbReference>
<dbReference type="InterPro" id="IPR036020">
    <property type="entry name" value="WW_dom_sf"/>
</dbReference>
<feature type="region of interest" description="Disordered" evidence="1">
    <location>
        <begin position="1"/>
        <end position="100"/>
    </location>
</feature>
<proteinExistence type="predicted"/>
<dbReference type="PANTHER" id="PTHR46697">
    <property type="entry name" value="FORMIN-BINDING PROTEIN 4"/>
    <property type="match status" value="1"/>
</dbReference>
<evidence type="ECO:0000256" key="1">
    <source>
        <dbReference type="SAM" id="MobiDB-lite"/>
    </source>
</evidence>
<feature type="compositionally biased region" description="Acidic residues" evidence="1">
    <location>
        <begin position="697"/>
        <end position="707"/>
    </location>
</feature>
<feature type="compositionally biased region" description="Basic residues" evidence="1">
    <location>
        <begin position="869"/>
        <end position="881"/>
    </location>
</feature>
<dbReference type="FunFam" id="2.20.70.10:FF:000056">
    <property type="entry name" value="Formin binding protein 4"/>
    <property type="match status" value="1"/>
</dbReference>
<evidence type="ECO:0000313" key="4">
    <source>
        <dbReference type="Proteomes" id="UP000287033"/>
    </source>
</evidence>
<dbReference type="InterPro" id="IPR001202">
    <property type="entry name" value="WW_dom"/>
</dbReference>
<dbReference type="STRING" id="137246.A0A401RSV5"/>
<feature type="compositionally biased region" description="Polar residues" evidence="1">
    <location>
        <begin position="44"/>
        <end position="56"/>
    </location>
</feature>
<dbReference type="PROSITE" id="PS01159">
    <property type="entry name" value="WW_DOMAIN_1"/>
    <property type="match status" value="1"/>
</dbReference>
<feature type="compositionally biased region" description="Acidic residues" evidence="1">
    <location>
        <begin position="459"/>
        <end position="469"/>
    </location>
</feature>
<feature type="region of interest" description="Disordered" evidence="1">
    <location>
        <begin position="313"/>
        <end position="361"/>
    </location>
</feature>
<feature type="compositionally biased region" description="Basic and acidic residues" evidence="1">
    <location>
        <begin position="435"/>
        <end position="458"/>
    </location>
</feature>
<feature type="compositionally biased region" description="Basic and acidic residues" evidence="1">
    <location>
        <begin position="902"/>
        <end position="912"/>
    </location>
</feature>
<dbReference type="SMART" id="SM00456">
    <property type="entry name" value="WW"/>
    <property type="match status" value="2"/>
</dbReference>
<feature type="compositionally biased region" description="Pro residues" evidence="1">
    <location>
        <begin position="659"/>
        <end position="696"/>
    </location>
</feature>
<feature type="domain" description="WW" evidence="2">
    <location>
        <begin position="560"/>
        <end position="594"/>
    </location>
</feature>
<feature type="compositionally biased region" description="Basic residues" evidence="1">
    <location>
        <begin position="1"/>
        <end position="16"/>
    </location>
</feature>
<accession>A0A401RSV5</accession>
<dbReference type="InterPro" id="IPR053076">
    <property type="entry name" value="WW_domain_protein"/>
</dbReference>
<dbReference type="Proteomes" id="UP000287033">
    <property type="component" value="Unassembled WGS sequence"/>
</dbReference>
<dbReference type="CDD" id="cd00201">
    <property type="entry name" value="WW"/>
    <property type="match status" value="2"/>
</dbReference>
<feature type="region of interest" description="Disordered" evidence="1">
    <location>
        <begin position="653"/>
        <end position="720"/>
    </location>
</feature>
<reference evidence="3 4" key="1">
    <citation type="journal article" date="2018" name="Nat. Ecol. Evol.">
        <title>Shark genomes provide insights into elasmobranch evolution and the origin of vertebrates.</title>
        <authorList>
            <person name="Hara Y"/>
            <person name="Yamaguchi K"/>
            <person name="Onimaru K"/>
            <person name="Kadota M"/>
            <person name="Koyanagi M"/>
            <person name="Keeley SD"/>
            <person name="Tatsumi K"/>
            <person name="Tanaka K"/>
            <person name="Motone F"/>
            <person name="Kageyama Y"/>
            <person name="Nozu R"/>
            <person name="Adachi N"/>
            <person name="Nishimura O"/>
            <person name="Nakagawa R"/>
            <person name="Tanegashima C"/>
            <person name="Kiyatake I"/>
            <person name="Matsumoto R"/>
            <person name="Murakumo K"/>
            <person name="Nishida K"/>
            <person name="Terakita A"/>
            <person name="Kuratani S"/>
            <person name="Sato K"/>
            <person name="Hyodo S Kuraku.S."/>
        </authorList>
    </citation>
    <scope>NUCLEOTIDE SEQUENCE [LARGE SCALE GENOMIC DNA]</scope>
</reference>
<feature type="compositionally biased region" description="Basic and acidic residues" evidence="1">
    <location>
        <begin position="22"/>
        <end position="32"/>
    </location>
</feature>
<evidence type="ECO:0000313" key="3">
    <source>
        <dbReference type="EMBL" id="GCC21229.1"/>
    </source>
</evidence>
<evidence type="ECO:0000259" key="2">
    <source>
        <dbReference type="PROSITE" id="PS50020"/>
    </source>
</evidence>
<dbReference type="SUPFAM" id="SSF51045">
    <property type="entry name" value="WW domain"/>
    <property type="match status" value="2"/>
</dbReference>
<feature type="compositionally biased region" description="Polar residues" evidence="1">
    <location>
        <begin position="147"/>
        <end position="156"/>
    </location>
</feature>
<feature type="compositionally biased region" description="Acidic residues" evidence="1">
    <location>
        <begin position="346"/>
        <end position="361"/>
    </location>
</feature>
<keyword evidence="4" id="KW-1185">Reference proteome</keyword>